<dbReference type="RefSeq" id="XP_007807132.1">
    <property type="nucleotide sequence ID" value="XM_007808941.1"/>
</dbReference>
<dbReference type="InterPro" id="IPR057088">
    <property type="entry name" value="GLRG_09195_Thiored"/>
</dbReference>
<dbReference type="GO" id="GO:0006307">
    <property type="term" value="P:DNA alkylation repair"/>
    <property type="evidence" value="ECO:0007669"/>
    <property type="project" value="InterPro"/>
</dbReference>
<evidence type="ECO:0000313" key="5">
    <source>
        <dbReference type="Proteomes" id="UP000002499"/>
    </source>
</evidence>
<dbReference type="Proteomes" id="UP000002499">
    <property type="component" value="Unassembled WGS sequence"/>
</dbReference>
<dbReference type="PANTHER" id="PTHR31212">
    <property type="entry name" value="ALPHA-KETOGLUTARATE-DEPENDENT DIOXYGENASE ALKB HOMOLOG 3"/>
    <property type="match status" value="1"/>
</dbReference>
<dbReference type="GeneID" id="19245103"/>
<dbReference type="InterPro" id="IPR037151">
    <property type="entry name" value="AlkB-like_sf"/>
</dbReference>
<sequence>MFSFDKALLPKITTRKALILVDFQNDFLDPDGALPCSDPEGFINRAVELVANFRGNGDIIWLQSQFASPVLVDHESVIVSDAPPASRHRSRRSRGRHAAPALPQNPDAPLDPEAFLSHPEANCVKPSSWGALMSPAVEIAVTEGDTILSKPQYSGFRGTQLLLLLRAKMVMEVYICGSLANVGVYATALDAAGHGMSITIVEDCCGYRNEQRQLAAVRSLIELTGCEIASSAEILENIQPKSAAKAPIPTGRKADNRIAVADSPDLVQHMAGLRLDAESPAVEAGNGTAPSPASKADSKSAKPKQRETAGKDEKSKEKVPQGVESGKQVVEKGDIGSSVAEASNKQQEALCTTGTKPHLNIMASPPVTSDIDGEQLLQKGLCEGDTDIIENVLPEDLAKDAFEKLSDEVQWQRMLHQGGEVPRLVAVQGEASDDGSMPVYRHPSDESPPLLPFSPTVLAIKTETEKYLGHKLNHVLLQFYRDGKDYISEHSDKTVDVVKGSYIANVSLGAERTMVFRTKRQGKDPSRNDASSPGDTRRQSQRAQLPHNSLCRMGLKTNMKWLHSIRQDKRAEREKTPAELAFKGGRISLTFRQIGTFLDKDKTIIWGQGATGKSRETAKPVVNGQSPEAVEMLKAFGAENNSSTFDWEDWYGKGFDVLHISNSPRFFASADATSNMRIHLMLAEYGINFAKGSMAPDPKSSDTAHAPIRFVDNNASKSVVDGDVAIMLYLNSVYGHDKQEQADLALRFTRFQGALKLGDMWKQHDKSTPLSKTLLRELGTWDELAANTSEVGVPDSTPSLADFAVWPVLRAIVEQYGAEIFDGMGALKGYYERFGEREATKQVVGK</sequence>
<dbReference type="HOGENOM" id="CLU_005335_0_0_1"/>
<evidence type="ECO:0000313" key="4">
    <source>
        <dbReference type="EMBL" id="EFY93009.1"/>
    </source>
</evidence>
<dbReference type="Gene3D" id="1.20.1050.10">
    <property type="match status" value="1"/>
</dbReference>
<feature type="region of interest" description="Disordered" evidence="2">
    <location>
        <begin position="281"/>
        <end position="325"/>
    </location>
</feature>
<dbReference type="CDD" id="cd00299">
    <property type="entry name" value="GST_C_family"/>
    <property type="match status" value="1"/>
</dbReference>
<dbReference type="InParanoid" id="E9DTF4"/>
<dbReference type="Pfam" id="PF24470">
    <property type="entry name" value="Thiored_Isochorism"/>
    <property type="match status" value="1"/>
</dbReference>
<evidence type="ECO:0000256" key="1">
    <source>
        <dbReference type="ARBA" id="ARBA00006336"/>
    </source>
</evidence>
<evidence type="ECO:0000259" key="3">
    <source>
        <dbReference type="PROSITE" id="PS51471"/>
    </source>
</evidence>
<feature type="compositionally biased region" description="Basic residues" evidence="2">
    <location>
        <begin position="86"/>
        <end position="97"/>
    </location>
</feature>
<dbReference type="InterPro" id="IPR036282">
    <property type="entry name" value="Glutathione-S-Trfase_C_sf"/>
</dbReference>
<dbReference type="PROSITE" id="PS51471">
    <property type="entry name" value="FE2OG_OXY"/>
    <property type="match status" value="1"/>
</dbReference>
<dbReference type="AlphaFoldDB" id="E9DTF4"/>
<feature type="region of interest" description="Disordered" evidence="2">
    <location>
        <begin position="82"/>
        <end position="113"/>
    </location>
</feature>
<accession>E9DTF4</accession>
<dbReference type="STRING" id="655827.E9DTF4"/>
<gene>
    <name evidence="4" type="ORF">MAC_00792</name>
</gene>
<dbReference type="InterPro" id="IPR000868">
    <property type="entry name" value="Isochorismatase-like_dom"/>
</dbReference>
<feature type="domain" description="Fe2OG dioxygenase" evidence="3">
    <location>
        <begin position="471"/>
        <end position="595"/>
    </location>
</feature>
<dbReference type="Pfam" id="PF13532">
    <property type="entry name" value="2OG-FeII_Oxy_2"/>
    <property type="match status" value="1"/>
</dbReference>
<dbReference type="OrthoDB" id="445341at2759"/>
<feature type="compositionally biased region" description="Basic and acidic residues" evidence="2">
    <location>
        <begin position="296"/>
        <end position="319"/>
    </location>
</feature>
<dbReference type="EMBL" id="GL698472">
    <property type="protein sequence ID" value="EFY93009.1"/>
    <property type="molecule type" value="Genomic_DNA"/>
</dbReference>
<name>E9DTF4_METAQ</name>
<protein>
    <submittedName>
        <fullName evidence="4">Isochorismatase</fullName>
    </submittedName>
</protein>
<dbReference type="GO" id="GO:0051213">
    <property type="term" value="F:dioxygenase activity"/>
    <property type="evidence" value="ECO:0007669"/>
    <property type="project" value="InterPro"/>
</dbReference>
<keyword evidence="5" id="KW-1185">Reference proteome</keyword>
<dbReference type="InterPro" id="IPR036380">
    <property type="entry name" value="Isochorismatase-like_sf"/>
</dbReference>
<evidence type="ECO:0000256" key="2">
    <source>
        <dbReference type="SAM" id="MobiDB-lite"/>
    </source>
</evidence>
<proteinExistence type="inferred from homology"/>
<dbReference type="CDD" id="cd00431">
    <property type="entry name" value="cysteine_hydrolases"/>
    <property type="match status" value="1"/>
</dbReference>
<comment type="similarity">
    <text evidence="1">Belongs to the isochorismatase family.</text>
</comment>
<dbReference type="InterPro" id="IPR032854">
    <property type="entry name" value="ALKBH3"/>
</dbReference>
<dbReference type="eggNOG" id="ENOG502QRZN">
    <property type="taxonomic scope" value="Eukaryota"/>
</dbReference>
<dbReference type="OMA" id="KMYHLSG"/>
<dbReference type="InterPro" id="IPR005123">
    <property type="entry name" value="Oxoglu/Fe-dep_dioxygenase_dom"/>
</dbReference>
<dbReference type="Gene3D" id="2.60.120.590">
    <property type="entry name" value="Alpha-ketoglutarate-dependent dioxygenase AlkB-like"/>
    <property type="match status" value="1"/>
</dbReference>
<dbReference type="Pfam" id="PF00857">
    <property type="entry name" value="Isochorismatase"/>
    <property type="match status" value="1"/>
</dbReference>
<feature type="region of interest" description="Disordered" evidence="2">
    <location>
        <begin position="517"/>
        <end position="547"/>
    </location>
</feature>
<dbReference type="PANTHER" id="PTHR31212:SF5">
    <property type="entry name" value="ISOCHORISMATASE FAMILY PROTEIN FAMILY (AFU_ORTHOLOGUE AFUA_3G14500)"/>
    <property type="match status" value="1"/>
</dbReference>
<dbReference type="Gene3D" id="3.40.50.850">
    <property type="entry name" value="Isochorismatase-like"/>
    <property type="match status" value="1"/>
</dbReference>
<dbReference type="KEGG" id="maw:19245103"/>
<dbReference type="SUPFAM" id="SSF52499">
    <property type="entry name" value="Isochorismatase-like hydrolases"/>
    <property type="match status" value="1"/>
</dbReference>
<organism evidence="5">
    <name type="scientific">Metarhizium acridum (strain CQMa 102)</name>
    <dbReference type="NCBI Taxonomy" id="655827"/>
    <lineage>
        <taxon>Eukaryota</taxon>
        <taxon>Fungi</taxon>
        <taxon>Dikarya</taxon>
        <taxon>Ascomycota</taxon>
        <taxon>Pezizomycotina</taxon>
        <taxon>Sordariomycetes</taxon>
        <taxon>Hypocreomycetidae</taxon>
        <taxon>Hypocreales</taxon>
        <taxon>Clavicipitaceae</taxon>
        <taxon>Metarhizium</taxon>
    </lineage>
</organism>
<dbReference type="SUPFAM" id="SSF51197">
    <property type="entry name" value="Clavaminate synthase-like"/>
    <property type="match status" value="1"/>
</dbReference>
<reference evidence="4 5" key="1">
    <citation type="journal article" date="2011" name="PLoS Genet.">
        <title>Genome sequencing and comparative transcriptomics of the model entomopathogenic fungi Metarhizium anisopliae and M. acridum.</title>
        <authorList>
            <person name="Gao Q."/>
            <person name="Jin K."/>
            <person name="Ying S.H."/>
            <person name="Zhang Y."/>
            <person name="Xiao G."/>
            <person name="Shang Y."/>
            <person name="Duan Z."/>
            <person name="Hu X."/>
            <person name="Xie X.Q."/>
            <person name="Zhou G."/>
            <person name="Peng G."/>
            <person name="Luo Z."/>
            <person name="Huang W."/>
            <person name="Wang B."/>
            <person name="Fang W."/>
            <person name="Wang S."/>
            <person name="Zhong Y."/>
            <person name="Ma L.J."/>
            <person name="St Leger R.J."/>
            <person name="Zhao G.P."/>
            <person name="Pei Y."/>
            <person name="Feng M.G."/>
            <person name="Xia Y."/>
            <person name="Wang C."/>
        </authorList>
    </citation>
    <scope>NUCLEOTIDE SEQUENCE [LARGE SCALE GENOMIC DNA]</scope>
    <source>
        <strain evidence="4 5">CQMa 102</strain>
    </source>
</reference>
<dbReference type="SUPFAM" id="SSF47616">
    <property type="entry name" value="GST C-terminal domain-like"/>
    <property type="match status" value="1"/>
</dbReference>
<dbReference type="InterPro" id="IPR027450">
    <property type="entry name" value="AlkB-like"/>
</dbReference>